<keyword evidence="3" id="KW-1185">Reference proteome</keyword>
<dbReference type="AlphaFoldDB" id="A0A226DM82"/>
<feature type="transmembrane region" description="Helical" evidence="1">
    <location>
        <begin position="239"/>
        <end position="258"/>
    </location>
</feature>
<keyword evidence="1" id="KW-0472">Membrane</keyword>
<comment type="caution">
    <text evidence="2">The sequence shown here is derived from an EMBL/GenBank/DDBJ whole genome shotgun (WGS) entry which is preliminary data.</text>
</comment>
<keyword evidence="1" id="KW-1133">Transmembrane helix</keyword>
<gene>
    <name evidence="2" type="ORF">Fcan01_19134</name>
</gene>
<dbReference type="Proteomes" id="UP000198287">
    <property type="component" value="Unassembled WGS sequence"/>
</dbReference>
<name>A0A226DM82_FOLCA</name>
<evidence type="ECO:0000313" key="2">
    <source>
        <dbReference type="EMBL" id="OXA45964.1"/>
    </source>
</evidence>
<sequence>MSVIPLTQARRAICMSSVIWMFFQTAACGLSLVFKLPAISNSSSETDTMEQLQIFVNIYVTIFPLCFIGMSITIAFYPQVAPNIVNRMAEFEEQIEELWAAVPKKRSPIWVLHLLKVITWGSVFPIYLTGPGLVYLNLDPLNIWGHTSTNWVYNLISKLIRILMVQFLATELVKSALAVLLVGLPVVQCLSKGTQLLRNVVELKTRSNSNSVEIGIYRQFQVWTGYINVEYCYRTVPPLLFCGVCMIICSLHGTIRMYSTLPIVLYPLLPVTAGFTLTFQFTLLPQAAEVYEKSVDFVGLLRRQCTRRYERKVTKSLRPVGIRCGPFGMISSRWTVQVANAVTDNTITLLMAD</sequence>
<evidence type="ECO:0000256" key="1">
    <source>
        <dbReference type="SAM" id="Phobius"/>
    </source>
</evidence>
<feature type="transmembrane region" description="Helical" evidence="1">
    <location>
        <begin position="54"/>
        <end position="77"/>
    </location>
</feature>
<evidence type="ECO:0000313" key="3">
    <source>
        <dbReference type="Proteomes" id="UP000198287"/>
    </source>
</evidence>
<protein>
    <submittedName>
        <fullName evidence="2">Uncharacterized protein</fullName>
    </submittedName>
</protein>
<feature type="transmembrane region" description="Helical" evidence="1">
    <location>
        <begin position="12"/>
        <end position="34"/>
    </location>
</feature>
<reference evidence="2 3" key="1">
    <citation type="submission" date="2015-12" db="EMBL/GenBank/DDBJ databases">
        <title>The genome of Folsomia candida.</title>
        <authorList>
            <person name="Faddeeva A."/>
            <person name="Derks M.F."/>
            <person name="Anvar Y."/>
            <person name="Smit S."/>
            <person name="Van Straalen N."/>
            <person name="Roelofs D."/>
        </authorList>
    </citation>
    <scope>NUCLEOTIDE SEQUENCE [LARGE SCALE GENOMIC DNA]</scope>
    <source>
        <strain evidence="2 3">VU population</strain>
        <tissue evidence="2">Whole body</tissue>
    </source>
</reference>
<feature type="transmembrane region" description="Helical" evidence="1">
    <location>
        <begin position="109"/>
        <end position="128"/>
    </location>
</feature>
<feature type="transmembrane region" description="Helical" evidence="1">
    <location>
        <begin position="159"/>
        <end position="187"/>
    </location>
</feature>
<organism evidence="2 3">
    <name type="scientific">Folsomia candida</name>
    <name type="common">Springtail</name>
    <dbReference type="NCBI Taxonomy" id="158441"/>
    <lineage>
        <taxon>Eukaryota</taxon>
        <taxon>Metazoa</taxon>
        <taxon>Ecdysozoa</taxon>
        <taxon>Arthropoda</taxon>
        <taxon>Hexapoda</taxon>
        <taxon>Collembola</taxon>
        <taxon>Entomobryomorpha</taxon>
        <taxon>Isotomoidea</taxon>
        <taxon>Isotomidae</taxon>
        <taxon>Proisotominae</taxon>
        <taxon>Folsomia</taxon>
    </lineage>
</organism>
<proteinExistence type="predicted"/>
<keyword evidence="1" id="KW-0812">Transmembrane</keyword>
<feature type="transmembrane region" description="Helical" evidence="1">
    <location>
        <begin position="264"/>
        <end position="284"/>
    </location>
</feature>
<dbReference type="EMBL" id="LNIX01000016">
    <property type="protein sequence ID" value="OXA45964.1"/>
    <property type="molecule type" value="Genomic_DNA"/>
</dbReference>
<accession>A0A226DM82</accession>